<protein>
    <submittedName>
        <fullName evidence="1">Uncharacterized protein</fullName>
    </submittedName>
</protein>
<gene>
    <name evidence="1" type="ORF">WN944_025928</name>
</gene>
<reference evidence="1 2" key="1">
    <citation type="submission" date="2024-05" db="EMBL/GenBank/DDBJ databases">
        <title>Haplotype-resolved chromosome-level genome assembly of Huyou (Citrus changshanensis).</title>
        <authorList>
            <person name="Miao C."/>
            <person name="Chen W."/>
            <person name="Wu Y."/>
            <person name="Wang L."/>
            <person name="Zhao S."/>
            <person name="Grierson D."/>
            <person name="Xu C."/>
            <person name="Chen K."/>
        </authorList>
    </citation>
    <scope>NUCLEOTIDE SEQUENCE [LARGE SCALE GENOMIC DNA]</scope>
    <source>
        <strain evidence="1">01-14</strain>
        <tissue evidence="1">Leaf</tissue>
    </source>
</reference>
<dbReference type="Proteomes" id="UP001428341">
    <property type="component" value="Unassembled WGS sequence"/>
</dbReference>
<evidence type="ECO:0000313" key="1">
    <source>
        <dbReference type="EMBL" id="KAK9182782.1"/>
    </source>
</evidence>
<sequence length="125" mass="14596">MSAMHICHDKGLFEGKYPRNGNIQMSLKEIQFQEIHVVECCYIKLHRKNTISDGSSGKKIVFDGNVVKINMPLEIISAKPNDYIFPATFALRSDVSYPRKYYYPNSNLPLKIRDTHRKYNSFFHH</sequence>
<dbReference type="EMBL" id="JBCGBO010000024">
    <property type="protein sequence ID" value="KAK9182782.1"/>
    <property type="molecule type" value="Genomic_DNA"/>
</dbReference>
<comment type="caution">
    <text evidence="1">The sequence shown here is derived from an EMBL/GenBank/DDBJ whole genome shotgun (WGS) entry which is preliminary data.</text>
</comment>
<dbReference type="AlphaFoldDB" id="A0AAP0QH56"/>
<evidence type="ECO:0000313" key="2">
    <source>
        <dbReference type="Proteomes" id="UP001428341"/>
    </source>
</evidence>
<name>A0AAP0QH56_9ROSI</name>
<proteinExistence type="predicted"/>
<accession>A0AAP0QH56</accession>
<organism evidence="1 2">
    <name type="scientific">Citrus x changshan-huyou</name>
    <dbReference type="NCBI Taxonomy" id="2935761"/>
    <lineage>
        <taxon>Eukaryota</taxon>
        <taxon>Viridiplantae</taxon>
        <taxon>Streptophyta</taxon>
        <taxon>Embryophyta</taxon>
        <taxon>Tracheophyta</taxon>
        <taxon>Spermatophyta</taxon>
        <taxon>Magnoliopsida</taxon>
        <taxon>eudicotyledons</taxon>
        <taxon>Gunneridae</taxon>
        <taxon>Pentapetalae</taxon>
        <taxon>rosids</taxon>
        <taxon>malvids</taxon>
        <taxon>Sapindales</taxon>
        <taxon>Rutaceae</taxon>
        <taxon>Aurantioideae</taxon>
        <taxon>Citrus</taxon>
    </lineage>
</organism>
<keyword evidence="2" id="KW-1185">Reference proteome</keyword>